<dbReference type="OrthoDB" id="503668at2"/>
<dbReference type="RefSeq" id="WP_106299586.1">
    <property type="nucleotide sequence ID" value="NZ_PVWO01000008.1"/>
</dbReference>
<keyword evidence="1" id="KW-0812">Transmembrane</keyword>
<sequence>MTIWGNLIAIAIMVFGLWLNNTWIAAAGCAIALVLSLPIIYRGVRQELLDSLSPAQRLQLVASITVTIALVGLLQILEFFEYVSSFSDRIDWNAVGASGEWGGAFGQILIAILAVYIAWRQYIISRDLTIEQNRLTTQQNVLTQQQTIDTYFQGISDLVLDDDGFLEDWPQEQAFAAGRTAALLGSIDAAGKAKVLRFLSQSKLLTPLRRDRRLGRAILDGDGGYDEDRLHGVRVIDLGVMLAGADVAQTDLRWTDLSDANLIRANLSGCDLVKANFSRTILYESNLSGADVKGTRLFYGTAELASPRSRNEIPNYTTGEFTGAVVENADFTNVQEMSEEQRKYCCMWCGEKSRSTIPGGCDGIASKLPLKKH</sequence>
<dbReference type="Pfam" id="PF00805">
    <property type="entry name" value="Pentapeptide"/>
    <property type="match status" value="1"/>
</dbReference>
<dbReference type="EMBL" id="PVWO01000008">
    <property type="protein sequence ID" value="PSB59324.1"/>
    <property type="molecule type" value="Genomic_DNA"/>
</dbReference>
<keyword evidence="1" id="KW-1133">Transmembrane helix</keyword>
<dbReference type="PANTHER" id="PTHR14136">
    <property type="entry name" value="BTB_POZ DOMAIN-CONTAINING PROTEIN KCTD9"/>
    <property type="match status" value="1"/>
</dbReference>
<dbReference type="Proteomes" id="UP000238937">
    <property type="component" value="Unassembled WGS sequence"/>
</dbReference>
<dbReference type="Gene3D" id="2.160.20.80">
    <property type="entry name" value="E3 ubiquitin-protein ligase SopA"/>
    <property type="match status" value="1"/>
</dbReference>
<gene>
    <name evidence="2" type="ORF">C7B77_01390</name>
</gene>
<keyword evidence="3" id="KW-1185">Reference proteome</keyword>
<keyword evidence="1" id="KW-0472">Membrane</keyword>
<name>A0A2T1GN59_9CYAN</name>
<feature type="transmembrane region" description="Helical" evidence="1">
    <location>
        <begin position="101"/>
        <end position="119"/>
    </location>
</feature>
<proteinExistence type="predicted"/>
<dbReference type="PANTHER" id="PTHR14136:SF17">
    <property type="entry name" value="BTB_POZ DOMAIN-CONTAINING PROTEIN KCTD9"/>
    <property type="match status" value="1"/>
</dbReference>
<dbReference type="SUPFAM" id="SSF141571">
    <property type="entry name" value="Pentapeptide repeat-like"/>
    <property type="match status" value="1"/>
</dbReference>
<dbReference type="InterPro" id="IPR001646">
    <property type="entry name" value="5peptide_repeat"/>
</dbReference>
<feature type="transmembrane region" description="Helical" evidence="1">
    <location>
        <begin position="6"/>
        <end position="37"/>
    </location>
</feature>
<dbReference type="AlphaFoldDB" id="A0A2T1GN59"/>
<evidence type="ECO:0000313" key="3">
    <source>
        <dbReference type="Proteomes" id="UP000238937"/>
    </source>
</evidence>
<evidence type="ECO:0000256" key="1">
    <source>
        <dbReference type="SAM" id="Phobius"/>
    </source>
</evidence>
<organism evidence="2 3">
    <name type="scientific">Chamaesiphon polymorphus CCALA 037</name>
    <dbReference type="NCBI Taxonomy" id="2107692"/>
    <lineage>
        <taxon>Bacteria</taxon>
        <taxon>Bacillati</taxon>
        <taxon>Cyanobacteriota</taxon>
        <taxon>Cyanophyceae</taxon>
        <taxon>Gomontiellales</taxon>
        <taxon>Chamaesiphonaceae</taxon>
        <taxon>Chamaesiphon</taxon>
    </lineage>
</organism>
<feature type="transmembrane region" description="Helical" evidence="1">
    <location>
        <begin position="58"/>
        <end position="77"/>
    </location>
</feature>
<evidence type="ECO:0000313" key="2">
    <source>
        <dbReference type="EMBL" id="PSB59324.1"/>
    </source>
</evidence>
<reference evidence="2 3" key="1">
    <citation type="submission" date="2018-03" db="EMBL/GenBank/DDBJ databases">
        <title>The ancient ancestry and fast evolution of plastids.</title>
        <authorList>
            <person name="Moore K.R."/>
            <person name="Magnabosco C."/>
            <person name="Momper L."/>
            <person name="Gold D.A."/>
            <person name="Bosak T."/>
            <person name="Fournier G.P."/>
        </authorList>
    </citation>
    <scope>NUCLEOTIDE SEQUENCE [LARGE SCALE GENOMIC DNA]</scope>
    <source>
        <strain evidence="2 3">CCALA 037</strain>
    </source>
</reference>
<accession>A0A2T1GN59</accession>
<comment type="caution">
    <text evidence="2">The sequence shown here is derived from an EMBL/GenBank/DDBJ whole genome shotgun (WGS) entry which is preliminary data.</text>
</comment>
<dbReference type="InterPro" id="IPR051082">
    <property type="entry name" value="Pentapeptide-BTB/POZ_domain"/>
</dbReference>
<protein>
    <submittedName>
        <fullName evidence="2">Pentapeptide repeat-containing protein</fullName>
    </submittedName>
</protein>